<accession>D9RXV1</accession>
<name>D9RXV1_THEOJ</name>
<proteinExistence type="predicted"/>
<evidence type="ECO:0000256" key="4">
    <source>
        <dbReference type="ARBA" id="ARBA00012285"/>
    </source>
</evidence>
<evidence type="ECO:0000256" key="5">
    <source>
        <dbReference type="ARBA" id="ARBA00022573"/>
    </source>
</evidence>
<comment type="function">
    <text evidence="2">Decarboxylates L-threonine-O-3-phosphate to yield (R)-1-amino-2-propanol O-2-phosphate, the precursor for the linkage between the nucleotide loop and the corrin ring in cobalamin.</text>
</comment>
<feature type="domain" description="Aminotransferase class I/classII large" evidence="10">
    <location>
        <begin position="30"/>
        <end position="361"/>
    </location>
</feature>
<evidence type="ECO:0000256" key="2">
    <source>
        <dbReference type="ARBA" id="ARBA00003444"/>
    </source>
</evidence>
<dbReference type="GO" id="GO:0030170">
    <property type="term" value="F:pyridoxal phosphate binding"/>
    <property type="evidence" value="ECO:0007669"/>
    <property type="project" value="InterPro"/>
</dbReference>
<dbReference type="EC" id="4.1.1.81" evidence="4"/>
<dbReference type="OrthoDB" id="9813612at2"/>
<dbReference type="AlphaFoldDB" id="D9RXV1"/>
<keyword evidence="6" id="KW-0663">Pyridoxal phosphate</keyword>
<sequence length="371" mass="42122">MKLGGEKVEKRSHGGNVYEVSKKFKLDLREILDFSANINPLGFPNSVRQIIWEKIDEIVHYPDPGQVELREAAAIYYGVEPENILPGNGSVELINLTLEALRPSKVIIPSPTFTEYAFASRNRRIETELVDMTKNDFCWDYDFIESIKDRICPGALVIVCNPNNPTGYLVVKDVIKPLIEETERAKAFLLLDEAFMDFVGESQSLCAEVVSRSNVIVLRSLTKFFALPGLRIGFAIGNEELIKKIEKLKDPWNVNTFAGAVGSEVLKDKAYIEKTREYISREREFLWDGLRQFSCFTPFRSSANFILVKITAEFGAGFLARELLRRGIAIRECGDFAFLDDSYFRVAVKDRRANEILLEALRQATKEIGLE</sequence>
<keyword evidence="12" id="KW-1185">Reference proteome</keyword>
<comment type="cofactor">
    <cofactor evidence="1">
        <name>pyridoxal 5'-phosphate</name>
        <dbReference type="ChEBI" id="CHEBI:597326"/>
    </cofactor>
</comment>
<organism evidence="11 12">
    <name type="scientific">Thermosediminibacter oceani (strain ATCC BAA-1034 / DSM 16646 / JW/IW-1228P)</name>
    <dbReference type="NCBI Taxonomy" id="555079"/>
    <lineage>
        <taxon>Bacteria</taxon>
        <taxon>Bacillati</taxon>
        <taxon>Bacillota</taxon>
        <taxon>Clostridia</taxon>
        <taxon>Thermosediminibacterales</taxon>
        <taxon>Thermosediminibacteraceae</taxon>
        <taxon>Thermosediminibacter</taxon>
    </lineage>
</organism>
<evidence type="ECO:0000259" key="10">
    <source>
        <dbReference type="Pfam" id="PF00155"/>
    </source>
</evidence>
<evidence type="ECO:0000256" key="6">
    <source>
        <dbReference type="ARBA" id="ARBA00022898"/>
    </source>
</evidence>
<evidence type="ECO:0000256" key="8">
    <source>
        <dbReference type="ARBA" id="ARBA00029996"/>
    </source>
</evidence>
<dbReference type="SUPFAM" id="SSF53383">
    <property type="entry name" value="PLP-dependent transferases"/>
    <property type="match status" value="1"/>
</dbReference>
<dbReference type="Gene3D" id="3.40.640.10">
    <property type="entry name" value="Type I PLP-dependent aspartate aminotransferase-like (Major domain)"/>
    <property type="match status" value="1"/>
</dbReference>
<dbReference type="PROSITE" id="PS00105">
    <property type="entry name" value="AA_TRANSFER_CLASS_1"/>
    <property type="match status" value="1"/>
</dbReference>
<dbReference type="CDD" id="cd00609">
    <property type="entry name" value="AAT_like"/>
    <property type="match status" value="1"/>
</dbReference>
<comment type="catalytic activity">
    <reaction evidence="9">
        <text>O-phospho-L-threonine + H(+) = (R)-1-aminopropan-2-yl phosphate + CO2</text>
        <dbReference type="Rhea" id="RHEA:11492"/>
        <dbReference type="ChEBI" id="CHEBI:15378"/>
        <dbReference type="ChEBI" id="CHEBI:16526"/>
        <dbReference type="ChEBI" id="CHEBI:58563"/>
        <dbReference type="ChEBI" id="CHEBI:58675"/>
        <dbReference type="EC" id="4.1.1.81"/>
    </reaction>
</comment>
<dbReference type="EMBL" id="CP002131">
    <property type="protein sequence ID" value="ADL08175.1"/>
    <property type="molecule type" value="Genomic_DNA"/>
</dbReference>
<dbReference type="Proteomes" id="UP000000272">
    <property type="component" value="Chromosome"/>
</dbReference>
<dbReference type="InterPro" id="IPR005860">
    <property type="entry name" value="CobD"/>
</dbReference>
<dbReference type="InterPro" id="IPR004838">
    <property type="entry name" value="NHTrfase_class1_PyrdxlP-BS"/>
</dbReference>
<dbReference type="STRING" id="555079.Toce_1422"/>
<protein>
    <recommendedName>
        <fullName evidence="4">threonine-phosphate decarboxylase</fullName>
        <ecNumber evidence="4">4.1.1.81</ecNumber>
    </recommendedName>
    <alternativeName>
        <fullName evidence="8">L-threonine-O-3-phosphate decarboxylase</fullName>
    </alternativeName>
</protein>
<dbReference type="UniPathway" id="UPA00148"/>
<dbReference type="GO" id="GO:0048472">
    <property type="term" value="F:threonine-phosphate decarboxylase activity"/>
    <property type="evidence" value="ECO:0007669"/>
    <property type="project" value="UniProtKB-EC"/>
</dbReference>
<dbReference type="InterPro" id="IPR015421">
    <property type="entry name" value="PyrdxlP-dep_Trfase_major"/>
</dbReference>
<reference evidence="11 12" key="1">
    <citation type="journal article" date="2010" name="Stand. Genomic Sci.">
        <title>Complete genome sequence of Thermosediminibacter oceani type strain (JW/IW-1228P).</title>
        <authorList>
            <person name="Pitluck S."/>
            <person name="Yasawong M."/>
            <person name="Munk C."/>
            <person name="Nolan M."/>
            <person name="Lapidus A."/>
            <person name="Lucas S."/>
            <person name="Glavina Del Rio T."/>
            <person name="Tice H."/>
            <person name="Cheng J.F."/>
            <person name="Bruce D."/>
            <person name="Detter C."/>
            <person name="Tapia R."/>
            <person name="Han C."/>
            <person name="Goodwin L."/>
            <person name="Liolios K."/>
            <person name="Ivanova N."/>
            <person name="Mavromatis K."/>
            <person name="Mikhailova N."/>
            <person name="Pati A."/>
            <person name="Chen A."/>
            <person name="Palaniappan K."/>
            <person name="Land M."/>
            <person name="Hauser L."/>
            <person name="Chang Y.J."/>
            <person name="Jeffries C.D."/>
            <person name="Rohde M."/>
            <person name="Spring S."/>
            <person name="Sikorski J."/>
            <person name="Goker M."/>
            <person name="Woyke T."/>
            <person name="Bristow J."/>
            <person name="Eisen J.A."/>
            <person name="Markowitz V."/>
            <person name="Hugenholtz P."/>
            <person name="Kyrpides N.C."/>
            <person name="Klenk H.P."/>
        </authorList>
    </citation>
    <scope>NUCLEOTIDE SEQUENCE [LARGE SCALE GENOMIC DNA]</scope>
    <source>
        <strain evidence="12">ATCC BAA-1034 / DSM 16646 / JW/IW-1228P</strain>
    </source>
</reference>
<dbReference type="NCBIfam" id="TIGR01140">
    <property type="entry name" value="L_thr_O3P_dcar"/>
    <property type="match status" value="1"/>
</dbReference>
<keyword evidence="5" id="KW-0169">Cobalamin biosynthesis</keyword>
<gene>
    <name evidence="11" type="ordered locus">Toce_1422</name>
</gene>
<evidence type="ECO:0000256" key="7">
    <source>
        <dbReference type="ARBA" id="ARBA00023239"/>
    </source>
</evidence>
<dbReference type="eggNOG" id="COG0079">
    <property type="taxonomic scope" value="Bacteria"/>
</dbReference>
<dbReference type="PANTHER" id="PTHR42885">
    <property type="entry name" value="HISTIDINOL-PHOSPHATE AMINOTRANSFERASE-RELATED"/>
    <property type="match status" value="1"/>
</dbReference>
<dbReference type="HOGENOM" id="CLU_017584_3_2_9"/>
<dbReference type="Pfam" id="PF00155">
    <property type="entry name" value="Aminotran_1_2"/>
    <property type="match status" value="1"/>
</dbReference>
<evidence type="ECO:0000256" key="3">
    <source>
        <dbReference type="ARBA" id="ARBA00004953"/>
    </source>
</evidence>
<evidence type="ECO:0000256" key="9">
    <source>
        <dbReference type="ARBA" id="ARBA00048531"/>
    </source>
</evidence>
<dbReference type="Gene3D" id="3.90.1150.10">
    <property type="entry name" value="Aspartate Aminotransferase, domain 1"/>
    <property type="match status" value="1"/>
</dbReference>
<dbReference type="KEGG" id="toc:Toce_1422"/>
<evidence type="ECO:0000313" key="12">
    <source>
        <dbReference type="Proteomes" id="UP000000272"/>
    </source>
</evidence>
<dbReference type="InterPro" id="IPR015424">
    <property type="entry name" value="PyrdxlP-dep_Trfase"/>
</dbReference>
<dbReference type="PANTHER" id="PTHR42885:SF1">
    <property type="entry name" value="THREONINE-PHOSPHATE DECARBOXYLASE"/>
    <property type="match status" value="1"/>
</dbReference>
<dbReference type="GO" id="GO:0009236">
    <property type="term" value="P:cobalamin biosynthetic process"/>
    <property type="evidence" value="ECO:0007669"/>
    <property type="project" value="UniProtKB-UniPathway"/>
</dbReference>
<evidence type="ECO:0000313" key="11">
    <source>
        <dbReference type="EMBL" id="ADL08175.1"/>
    </source>
</evidence>
<dbReference type="InterPro" id="IPR015422">
    <property type="entry name" value="PyrdxlP-dep_Trfase_small"/>
</dbReference>
<comment type="pathway">
    <text evidence="3">Cofactor biosynthesis; adenosylcobalamin biosynthesis.</text>
</comment>
<keyword evidence="7" id="KW-0456">Lyase</keyword>
<evidence type="ECO:0000256" key="1">
    <source>
        <dbReference type="ARBA" id="ARBA00001933"/>
    </source>
</evidence>
<dbReference type="InterPro" id="IPR004839">
    <property type="entry name" value="Aminotransferase_I/II_large"/>
</dbReference>